<dbReference type="InterPro" id="IPR001401">
    <property type="entry name" value="Dynamin_GTPase"/>
</dbReference>
<dbReference type="Pfam" id="PF00350">
    <property type="entry name" value="Dynamin_N"/>
    <property type="match status" value="1"/>
</dbReference>
<dbReference type="InterPro" id="IPR027417">
    <property type="entry name" value="P-loop_NTPase"/>
</dbReference>
<dbReference type="SUPFAM" id="SSF52540">
    <property type="entry name" value="P-loop containing nucleoside triphosphate hydrolases"/>
    <property type="match status" value="1"/>
</dbReference>
<dbReference type="InterPro" id="IPR045063">
    <property type="entry name" value="Dynamin_N"/>
</dbReference>
<protein>
    <recommendedName>
        <fullName evidence="8">Dynamin GTPase</fullName>
    </recommendedName>
</protein>
<dbReference type="PROSITE" id="PS51718">
    <property type="entry name" value="G_DYNAMIN_2"/>
    <property type="match status" value="1"/>
</dbReference>
<feature type="compositionally biased region" description="Acidic residues" evidence="3">
    <location>
        <begin position="66"/>
        <end position="80"/>
    </location>
</feature>
<dbReference type="InterPro" id="IPR000375">
    <property type="entry name" value="Dynamin_stalk"/>
</dbReference>
<dbReference type="CDD" id="cd08771">
    <property type="entry name" value="DLP_1"/>
    <property type="match status" value="1"/>
</dbReference>
<dbReference type="InterPro" id="IPR030381">
    <property type="entry name" value="G_DYNAMIN_dom"/>
</dbReference>
<feature type="compositionally biased region" description="Acidic residues" evidence="3">
    <location>
        <begin position="89"/>
        <end position="106"/>
    </location>
</feature>
<feature type="domain" description="Dynamin-type G" evidence="5">
    <location>
        <begin position="730"/>
        <end position="991"/>
    </location>
</feature>
<feature type="region of interest" description="Disordered" evidence="3">
    <location>
        <begin position="1"/>
        <end position="21"/>
    </location>
</feature>
<dbReference type="Gene3D" id="3.40.50.300">
    <property type="entry name" value="P-loop containing nucleotide triphosphate hydrolases"/>
    <property type="match status" value="1"/>
</dbReference>
<feature type="region of interest" description="Disordered" evidence="3">
    <location>
        <begin position="66"/>
        <end position="106"/>
    </location>
</feature>
<evidence type="ECO:0000313" key="6">
    <source>
        <dbReference type="EMBL" id="CAF4858501.1"/>
    </source>
</evidence>
<keyword evidence="2" id="KW-0342">GTP-binding</keyword>
<accession>A0A821SIL9</accession>
<evidence type="ECO:0000259" key="4">
    <source>
        <dbReference type="PROSITE" id="PS51388"/>
    </source>
</evidence>
<dbReference type="PROSITE" id="PS51388">
    <property type="entry name" value="GED"/>
    <property type="match status" value="1"/>
</dbReference>
<evidence type="ECO:0000259" key="5">
    <source>
        <dbReference type="PROSITE" id="PS51718"/>
    </source>
</evidence>
<name>A0A821SIL9_9BILA</name>
<sequence length="1337" mass="153721">MPRQKLCQHPTRHTDSSSKATGSRRISCRLLNFLRDHYDFEELNIRWLCPKCQRVETAMMNKEYEMNEEDNMDTSNEESNDDKSSHDEGENDNESDQQDSDEEQSDNDMLLELSYREEQAIGQLSRTRPIRSQIDQVYKYLHSLCDVLEGKSVQENDPDPHGLLVQESNDLLTGLKSLFNDSDCSEQVRLLTIAPEAWGREKLRKWFESTEHQARQSLILRQNEGVLAVPQYFSGNPSISNDTITTIIDFYREEGVSRTSPNSKDTIQINRNTVPLRFMEMSVLDAFRLFDERFPNMATRTTFYSLRPRDVKILSPHDTCICIIHENMNLLIKAWNNYRQNIQNKSSSMRSNTFDLKDLTSQMVCQDDMEDCFIGECQQCSTKSIIDILTENMNVDLDENYSWTLWKKLNSKFDLQRMTGSIEALLAEIEEQWPLFMLHTFCNRKQRDYISDLRAQSTKTTFVVAQIDFSMNYTLIRQREVQQGFFSQSQVSLFTVHLTVGKEHFDMAIISNSMEHNVAFVYCAQQIIVDYVKKNIPLAKKIIYVSDGASSHFKNNANMLNLAYHKDDFNMDADWVFTATGHGKGPGDGIGAVLKSTARRITLSKNILLSNPYDFFQFSKKHQLETATAAGRRKPAIDLFFLEEVEIHRNKERFMVFAACTISKVWSTIHIRFGICQSLDFTLRTKICLCASFPSSDVASSMLAEQLNSQEARELLSAVDQMRMLLHEERIPMPEIVVVGDQSVGKSSVLEAISGIELPRAQNICTRCPLELRMKSTTGEEYAIITSRETNKNAVNDQQSDIKIQDLTKISDEVTKMTEKLAGHGNNCSSNPIYLTIYKRDIPYDLTLIDLPGITRNPAAGQATDIYSQILKLINKYIEPETAVVLHVIQASTDFTTSETLKLAKVFDPKCERQLIAVSKIDNEMRRREAQFFIDNGTHFDDAPDELKGSEQLVKRLASIQQERIRSTFPQILQKLKDRIQEKNAELTAMPVMITSEHEFSMKFYQLVHELQDIIQMKLDGNYSRIIVDRSTVQSDSDSDGDACLENDRLAYHIYACQQRFKNRLKECFKNISSLEYHKNVLKAITDTSGISLPNIYAPQLIQRLFQEETGHVPDVCFNFVEDMLTCIKTILIRLFNQTFNKYYSRLADRLRDVLERHISTSEKRCRASLEEILEMEHRVFTLNDQYMEIVNIVKQDKMAKANGQHANGTTTMQLNQAPSNTVSSKIVRQTRLTDDFIDYSPTSNESQAAFDMQLNLFAYANLVQRRIADNVSQVLYYRLVTHCALTVDEALISSISSLSELARLMREPTEQTSRRNKLKHSIQRLEEALLVGQKQI</sequence>
<evidence type="ECO:0000256" key="2">
    <source>
        <dbReference type="ARBA" id="ARBA00023134"/>
    </source>
</evidence>
<dbReference type="InterPro" id="IPR003130">
    <property type="entry name" value="GED"/>
</dbReference>
<evidence type="ECO:0008006" key="8">
    <source>
        <dbReference type="Google" id="ProtNLM"/>
    </source>
</evidence>
<dbReference type="EMBL" id="CAJOBS010003515">
    <property type="protein sequence ID" value="CAF4858501.1"/>
    <property type="molecule type" value="Genomic_DNA"/>
</dbReference>
<keyword evidence="1" id="KW-0547">Nucleotide-binding</keyword>
<dbReference type="PRINTS" id="PR00195">
    <property type="entry name" value="DYNAMIN"/>
</dbReference>
<dbReference type="SMART" id="SM00053">
    <property type="entry name" value="DYNc"/>
    <property type="match status" value="1"/>
</dbReference>
<dbReference type="Proteomes" id="UP000663838">
    <property type="component" value="Unassembled WGS sequence"/>
</dbReference>
<dbReference type="GO" id="GO:0008017">
    <property type="term" value="F:microtubule binding"/>
    <property type="evidence" value="ECO:0007669"/>
    <property type="project" value="TreeGrafter"/>
</dbReference>
<feature type="domain" description="GED" evidence="4">
    <location>
        <begin position="1250"/>
        <end position="1337"/>
    </location>
</feature>
<dbReference type="GO" id="GO:0005874">
    <property type="term" value="C:microtubule"/>
    <property type="evidence" value="ECO:0007669"/>
    <property type="project" value="TreeGrafter"/>
</dbReference>
<dbReference type="Pfam" id="PF02212">
    <property type="entry name" value="GED"/>
    <property type="match status" value="1"/>
</dbReference>
<reference evidence="6" key="1">
    <citation type="submission" date="2021-02" db="EMBL/GenBank/DDBJ databases">
        <authorList>
            <person name="Nowell W R."/>
        </authorList>
    </citation>
    <scope>NUCLEOTIDE SEQUENCE</scope>
</reference>
<evidence type="ECO:0000256" key="3">
    <source>
        <dbReference type="SAM" id="MobiDB-lite"/>
    </source>
</evidence>
<organism evidence="6 7">
    <name type="scientific">Rotaria socialis</name>
    <dbReference type="NCBI Taxonomy" id="392032"/>
    <lineage>
        <taxon>Eukaryota</taxon>
        <taxon>Metazoa</taxon>
        <taxon>Spiralia</taxon>
        <taxon>Gnathifera</taxon>
        <taxon>Rotifera</taxon>
        <taxon>Eurotatoria</taxon>
        <taxon>Bdelloidea</taxon>
        <taxon>Philodinida</taxon>
        <taxon>Philodinidae</taxon>
        <taxon>Rotaria</taxon>
    </lineage>
</organism>
<dbReference type="GO" id="GO:0005737">
    <property type="term" value="C:cytoplasm"/>
    <property type="evidence" value="ECO:0007669"/>
    <property type="project" value="TreeGrafter"/>
</dbReference>
<dbReference type="PANTHER" id="PTHR11566">
    <property type="entry name" value="DYNAMIN"/>
    <property type="match status" value="1"/>
</dbReference>
<proteinExistence type="predicted"/>
<dbReference type="PANTHER" id="PTHR11566:SF173">
    <property type="entry name" value="DYNAMIN-RELATED PROTEIN 4C"/>
    <property type="match status" value="1"/>
</dbReference>
<dbReference type="Gene3D" id="1.20.120.1240">
    <property type="entry name" value="Dynamin, middle domain"/>
    <property type="match status" value="1"/>
</dbReference>
<dbReference type="GO" id="GO:0016020">
    <property type="term" value="C:membrane"/>
    <property type="evidence" value="ECO:0007669"/>
    <property type="project" value="TreeGrafter"/>
</dbReference>
<evidence type="ECO:0000256" key="1">
    <source>
        <dbReference type="ARBA" id="ARBA00022741"/>
    </source>
</evidence>
<dbReference type="InterPro" id="IPR022812">
    <property type="entry name" value="Dynamin"/>
</dbReference>
<dbReference type="Pfam" id="PF01031">
    <property type="entry name" value="Dynamin_M"/>
    <property type="match status" value="1"/>
</dbReference>
<dbReference type="GO" id="GO:0003924">
    <property type="term" value="F:GTPase activity"/>
    <property type="evidence" value="ECO:0007669"/>
    <property type="project" value="InterPro"/>
</dbReference>
<gene>
    <name evidence="6" type="ORF">TOA249_LOCUS27489</name>
</gene>
<comment type="caution">
    <text evidence="6">The sequence shown here is derived from an EMBL/GenBank/DDBJ whole genome shotgun (WGS) entry which is preliminary data.</text>
</comment>
<dbReference type="InterPro" id="IPR020850">
    <property type="entry name" value="GED_dom"/>
</dbReference>
<evidence type="ECO:0000313" key="7">
    <source>
        <dbReference type="Proteomes" id="UP000663838"/>
    </source>
</evidence>
<dbReference type="GO" id="GO:0005525">
    <property type="term" value="F:GTP binding"/>
    <property type="evidence" value="ECO:0007669"/>
    <property type="project" value="InterPro"/>
</dbReference>